<dbReference type="Gene3D" id="3.50.50.60">
    <property type="entry name" value="FAD/NAD(P)-binding domain"/>
    <property type="match status" value="2"/>
</dbReference>
<dbReference type="AlphaFoldDB" id="M1PQH9"/>
<dbReference type="SUPFAM" id="SSF51905">
    <property type="entry name" value="FAD/NAD(P)-binding domain"/>
    <property type="match status" value="1"/>
</dbReference>
<evidence type="ECO:0000313" key="7">
    <source>
        <dbReference type="EMBL" id="AGF93420.1"/>
    </source>
</evidence>
<dbReference type="Gene3D" id="3.30.390.30">
    <property type="match status" value="1"/>
</dbReference>
<proteinExistence type="inferred from homology"/>
<keyword evidence="2" id="KW-0285">Flavoprotein</keyword>
<evidence type="ECO:0000256" key="2">
    <source>
        <dbReference type="ARBA" id="ARBA00022630"/>
    </source>
</evidence>
<dbReference type="EMBL" id="JX684091">
    <property type="protein sequence ID" value="AGF93420.1"/>
    <property type="molecule type" value="Genomic_DNA"/>
</dbReference>
<dbReference type="InterPro" id="IPR016156">
    <property type="entry name" value="FAD/NAD-linked_Rdtase_dimer_sf"/>
</dbReference>
<comment type="similarity">
    <text evidence="1">Belongs to the class-I pyridine nucleotide-disulfide oxidoreductase family.</text>
</comment>
<dbReference type="InterPro" id="IPR023753">
    <property type="entry name" value="FAD/NAD-binding_dom"/>
</dbReference>
<feature type="domain" description="FAD/NAD(P)-binding" evidence="6">
    <location>
        <begin position="4"/>
        <end position="319"/>
    </location>
</feature>
<dbReference type="PIRSF" id="PIRSF000350">
    <property type="entry name" value="Mercury_reductase_MerA"/>
    <property type="match status" value="1"/>
</dbReference>
<dbReference type="InterPro" id="IPR001100">
    <property type="entry name" value="Pyr_nuc-diS_OxRdtase"/>
</dbReference>
<keyword evidence="4" id="KW-0520">NAD</keyword>
<evidence type="ECO:0000259" key="5">
    <source>
        <dbReference type="Pfam" id="PF02852"/>
    </source>
</evidence>
<dbReference type="InterPro" id="IPR036188">
    <property type="entry name" value="FAD/NAD-bd_sf"/>
</dbReference>
<dbReference type="Pfam" id="PF07992">
    <property type="entry name" value="Pyr_redox_2"/>
    <property type="match status" value="1"/>
</dbReference>
<feature type="domain" description="Pyridine nucleotide-disulphide oxidoreductase dimerisation" evidence="5">
    <location>
        <begin position="341"/>
        <end position="449"/>
    </location>
</feature>
<dbReference type="NCBIfam" id="NF004947">
    <property type="entry name" value="PRK06292.2-5"/>
    <property type="match status" value="1"/>
</dbReference>
<dbReference type="Pfam" id="PF02852">
    <property type="entry name" value="Pyr_redox_dim"/>
    <property type="match status" value="1"/>
</dbReference>
<accession>M1PQH9</accession>
<sequence length="456" mass="50822">MEEYDVLVVGSGAGMNIASQAVEHGLKVAMVDKDPIGGTCMNRGCVPSKTMIYPADLIQEAKEAENLGVEFSELDIDFDKIMERTRESYLPARKQMKESIEETENFHFYNERARFIDEYTMEVSGKTIKADKIFLFSGSRSEIPSIDGIDEVDYLTNRNIFDMSEIPESLMVIGGGYIGIEFAHFFSAIGTEVTVVELKNRLFSNLDSDITELLEKKLSSRMNILTGHEVTEIRQKDGKKFAIAENSETGEERELNAESTLIAVGRRSNADLLEVEKTGVETDEKGWIKVDDYLETDKENIWAGGDATGQYMFRHVANYDASIALHNAFSDHRKGVDYHAVPYAVFTHPQIAGVGLGIEEAKKEREVAVAKGRYKDTARGYAMGNVEGFCKIIIDAKDRTLLGAHIIGPQASVLIHELVNLMYAADGKLDSLYDSLHIHPSLSEVITWSLGDFEKV</sequence>
<dbReference type="SUPFAM" id="SSF55424">
    <property type="entry name" value="FAD/NAD-linked reductases, dimerisation (C-terminal) domain"/>
    <property type="match status" value="1"/>
</dbReference>
<reference evidence="7" key="1">
    <citation type="journal article" date="2013" name="Syst. Appl. Microbiol.">
        <title>New insights into the archaeal diversity of a hypersaline microbial mat obtained by a metagenomic approach.</title>
        <authorList>
            <person name="Lopez-Lopez A."/>
            <person name="Richter M."/>
            <person name="Pena A."/>
            <person name="Tamames J."/>
            <person name="Rossello-Mora R."/>
        </authorList>
    </citation>
    <scope>NUCLEOTIDE SEQUENCE</scope>
</reference>
<dbReference type="InterPro" id="IPR004099">
    <property type="entry name" value="Pyr_nucl-diS_OxRdtase_dimer"/>
</dbReference>
<dbReference type="PRINTS" id="PR00411">
    <property type="entry name" value="PNDRDTASEI"/>
</dbReference>
<dbReference type="PANTHER" id="PTHR22912">
    <property type="entry name" value="DISULFIDE OXIDOREDUCTASE"/>
    <property type="match status" value="1"/>
</dbReference>
<evidence type="ECO:0000256" key="1">
    <source>
        <dbReference type="ARBA" id="ARBA00007532"/>
    </source>
</evidence>
<evidence type="ECO:0000259" key="6">
    <source>
        <dbReference type="Pfam" id="PF07992"/>
    </source>
</evidence>
<dbReference type="GO" id="GO:0004148">
    <property type="term" value="F:dihydrolipoyl dehydrogenase (NADH) activity"/>
    <property type="evidence" value="ECO:0007669"/>
    <property type="project" value="TreeGrafter"/>
</dbReference>
<organism evidence="7">
    <name type="scientific">uncultured organism</name>
    <dbReference type="NCBI Taxonomy" id="155900"/>
    <lineage>
        <taxon>unclassified sequences</taxon>
        <taxon>environmental samples</taxon>
    </lineage>
</organism>
<dbReference type="InterPro" id="IPR050151">
    <property type="entry name" value="Class-I_Pyr_Nuc-Dis_Oxidored"/>
</dbReference>
<evidence type="ECO:0000256" key="3">
    <source>
        <dbReference type="ARBA" id="ARBA00022827"/>
    </source>
</evidence>
<dbReference type="PANTHER" id="PTHR22912:SF151">
    <property type="entry name" value="DIHYDROLIPOYL DEHYDROGENASE, MITOCHONDRIAL"/>
    <property type="match status" value="1"/>
</dbReference>
<name>M1PQH9_9ZZZZ</name>
<dbReference type="PRINTS" id="PR00368">
    <property type="entry name" value="FADPNR"/>
</dbReference>
<keyword evidence="3" id="KW-0274">FAD</keyword>
<protein>
    <submittedName>
        <fullName evidence="7">Pyridine nucleotide-disulfide oxidoreductase dimerization region</fullName>
    </submittedName>
</protein>
<gene>
    <name evidence="7" type="ORF">FLSS-25_0021</name>
</gene>
<dbReference type="GO" id="GO:0050660">
    <property type="term" value="F:flavin adenine dinucleotide binding"/>
    <property type="evidence" value="ECO:0007669"/>
    <property type="project" value="TreeGrafter"/>
</dbReference>
<evidence type="ECO:0000256" key="4">
    <source>
        <dbReference type="ARBA" id="ARBA00023027"/>
    </source>
</evidence>
<dbReference type="GO" id="GO:0006103">
    <property type="term" value="P:2-oxoglutarate metabolic process"/>
    <property type="evidence" value="ECO:0007669"/>
    <property type="project" value="TreeGrafter"/>
</dbReference>